<dbReference type="EMBL" id="JAJEQT010000002">
    <property type="protein sequence ID" value="MCC2218377.1"/>
    <property type="molecule type" value="Genomic_DNA"/>
</dbReference>
<name>A0ABS8FPR5_9FIRM</name>
<dbReference type="Proteomes" id="UP001198495">
    <property type="component" value="Unassembled WGS sequence"/>
</dbReference>
<accession>A0ABS8FPR5</accession>
<comment type="caution">
    <text evidence="1">The sequence shown here is derived from an EMBL/GenBank/DDBJ whole genome shotgun (WGS) entry which is preliminary data.</text>
</comment>
<proteinExistence type="predicted"/>
<reference evidence="1 2" key="1">
    <citation type="submission" date="2021-10" db="EMBL/GenBank/DDBJ databases">
        <title>Anaerobic single-cell dispensing facilitates the cultivation of human gut bacteria.</title>
        <authorList>
            <person name="Afrizal A."/>
        </authorList>
    </citation>
    <scope>NUCLEOTIDE SEQUENCE [LARGE SCALE GENOMIC DNA]</scope>
    <source>
        <strain evidence="1 2">CLA-AA-H212</strain>
    </source>
</reference>
<organism evidence="1 2">
    <name type="scientific">Coprococcus hominis</name>
    <name type="common">ex Arizal et al. 2022</name>
    <dbReference type="NCBI Taxonomy" id="2881262"/>
    <lineage>
        <taxon>Bacteria</taxon>
        <taxon>Bacillati</taxon>
        <taxon>Bacillota</taxon>
        <taxon>Clostridia</taxon>
        <taxon>Lachnospirales</taxon>
        <taxon>Lachnospiraceae</taxon>
        <taxon>Coprococcus</taxon>
    </lineage>
</organism>
<dbReference type="RefSeq" id="WP_227573045.1">
    <property type="nucleotide sequence ID" value="NZ_JAJEQT010000002.1"/>
</dbReference>
<evidence type="ECO:0000313" key="1">
    <source>
        <dbReference type="EMBL" id="MCC2218377.1"/>
    </source>
</evidence>
<evidence type="ECO:0000313" key="2">
    <source>
        <dbReference type="Proteomes" id="UP001198495"/>
    </source>
</evidence>
<sequence>MNKVAYKSVDELEHFRFDDCQINTFAVTENGVELMVEALIVRADNSQNTNYTESYAGTTKIRITDGKLIRCVRDGYKYYDANDVLQSEVPDYELSVAETTDFPKTCEGAYLFEMKRDADGYVLGIEFVDPEDQTVGDSYQVYVTGTQVAMLWEQYMNRVQS</sequence>
<evidence type="ECO:0008006" key="3">
    <source>
        <dbReference type="Google" id="ProtNLM"/>
    </source>
</evidence>
<protein>
    <recommendedName>
        <fullName evidence="3">Subtilin biosynthesis sensor protein SpaK</fullName>
    </recommendedName>
</protein>
<gene>
    <name evidence="1" type="ORF">LKD28_04910</name>
</gene>
<keyword evidence="2" id="KW-1185">Reference proteome</keyword>